<reference evidence="7 8" key="1">
    <citation type="submission" date="2016-10" db="EMBL/GenBank/DDBJ databases">
        <authorList>
            <person name="de Groot N.N."/>
        </authorList>
    </citation>
    <scope>NUCLEOTIDE SEQUENCE [LARGE SCALE GENOMIC DNA]</scope>
    <source>
        <strain evidence="7 8">DSM 44637</strain>
    </source>
</reference>
<evidence type="ECO:0000313" key="7">
    <source>
        <dbReference type="EMBL" id="SFP72631.1"/>
    </source>
</evidence>
<organism evidence="7 8">
    <name type="scientific">Amycolatopsis rubida</name>
    <dbReference type="NCBI Taxonomy" id="112413"/>
    <lineage>
        <taxon>Bacteria</taxon>
        <taxon>Bacillati</taxon>
        <taxon>Actinomycetota</taxon>
        <taxon>Actinomycetes</taxon>
        <taxon>Pseudonocardiales</taxon>
        <taxon>Pseudonocardiaceae</taxon>
        <taxon>Amycolatopsis</taxon>
    </lineage>
</organism>
<dbReference type="Proteomes" id="UP000470404">
    <property type="component" value="Unassembled WGS sequence"/>
</dbReference>
<dbReference type="RefSeq" id="WP_067591255.1">
    <property type="nucleotide sequence ID" value="NZ_FOWC01000006.1"/>
</dbReference>
<dbReference type="GO" id="GO:0046872">
    <property type="term" value="F:metal ion binding"/>
    <property type="evidence" value="ECO:0007669"/>
    <property type="project" value="UniProtKB-KW"/>
</dbReference>
<keyword evidence="4" id="KW-0862">Zinc</keyword>
<comment type="similarity">
    <text evidence="1">Belongs to the metallo-beta-lactamase superfamily.</text>
</comment>
<dbReference type="Proteomes" id="UP000199137">
    <property type="component" value="Unassembled WGS sequence"/>
</dbReference>
<dbReference type="Gene3D" id="3.60.15.10">
    <property type="entry name" value="Ribonuclease Z/Hydroxyacylglutathione hydrolase-like"/>
    <property type="match status" value="1"/>
</dbReference>
<evidence type="ECO:0000256" key="1">
    <source>
        <dbReference type="ARBA" id="ARBA00007749"/>
    </source>
</evidence>
<evidence type="ECO:0000259" key="5">
    <source>
        <dbReference type="SMART" id="SM00849"/>
    </source>
</evidence>
<dbReference type="InterPro" id="IPR001279">
    <property type="entry name" value="Metallo-B-lactamas"/>
</dbReference>
<dbReference type="AlphaFoldDB" id="A0A1I5SPU0"/>
<evidence type="ECO:0000313" key="6">
    <source>
        <dbReference type="EMBL" id="NEC62412.1"/>
    </source>
</evidence>
<dbReference type="GO" id="GO:0016787">
    <property type="term" value="F:hydrolase activity"/>
    <property type="evidence" value="ECO:0007669"/>
    <property type="project" value="UniProtKB-KW"/>
</dbReference>
<evidence type="ECO:0000256" key="4">
    <source>
        <dbReference type="ARBA" id="ARBA00022833"/>
    </source>
</evidence>
<evidence type="ECO:0000313" key="9">
    <source>
        <dbReference type="Proteomes" id="UP000470404"/>
    </source>
</evidence>
<sequence length="291" mass="30855">MSAEAPPRETISVGDISVTYLPDGEASVSETALFPAGTPELWNAHRELFDADGKLLLSLGTFLIRTGDRKILVDLGFGDHTVDFPAADGVFRSGQLLTSLREEGLAPEDIDTVFYTHMHIDHVGWTAQNDALTFGNARHLVGEGEVEYWQSLGDNPMAAVGPDPDGVLAPLEGRIDAVSDGSVIAPGISVVATPGHTPGHCSLVVSSGQDRALLLGDVLHCPVQLADNEVSLVFEVDAELGKKTRARILGELEGDPDTVAAQCHLTGSAFGRVLRGRSRRTWTSLASQGVS</sequence>
<keyword evidence="2" id="KW-0479">Metal-binding</keyword>
<dbReference type="InterPro" id="IPR051013">
    <property type="entry name" value="MBL_superfamily_lactonases"/>
</dbReference>
<keyword evidence="9" id="KW-1185">Reference proteome</keyword>
<proteinExistence type="inferred from homology"/>
<feature type="domain" description="Metallo-beta-lactamase" evidence="5">
    <location>
        <begin position="58"/>
        <end position="264"/>
    </location>
</feature>
<name>A0A1I5SPU0_9PSEU</name>
<dbReference type="InterPro" id="IPR036866">
    <property type="entry name" value="RibonucZ/Hydroxyglut_hydro"/>
</dbReference>
<reference evidence="6 9" key="2">
    <citation type="submission" date="2020-01" db="EMBL/GenBank/DDBJ databases">
        <title>Insect and environment-associated Actinomycetes.</title>
        <authorList>
            <person name="Currrie C."/>
            <person name="Chevrette M."/>
            <person name="Carlson C."/>
            <person name="Stubbendieck R."/>
            <person name="Wendt-Pienkowski E."/>
        </authorList>
    </citation>
    <scope>NUCLEOTIDE SEQUENCE [LARGE SCALE GENOMIC DNA]</scope>
    <source>
        <strain evidence="6 9">SID8386</strain>
    </source>
</reference>
<accession>A0A1I5SPU0</accession>
<protein>
    <submittedName>
        <fullName evidence="6">MBL fold metallo-hydrolase</fullName>
    </submittedName>
    <submittedName>
        <fullName evidence="7">Metallo-beta-lactamase superfamily protein</fullName>
    </submittedName>
</protein>
<dbReference type="Pfam" id="PF00753">
    <property type="entry name" value="Lactamase_B"/>
    <property type="match status" value="1"/>
</dbReference>
<dbReference type="PANTHER" id="PTHR42978:SF6">
    <property type="entry name" value="QUORUM-QUENCHING LACTONASE YTNP-RELATED"/>
    <property type="match status" value="1"/>
</dbReference>
<dbReference type="STRING" id="112413.SAMN05421854_106402"/>
<evidence type="ECO:0000256" key="2">
    <source>
        <dbReference type="ARBA" id="ARBA00022723"/>
    </source>
</evidence>
<dbReference type="SMART" id="SM00849">
    <property type="entry name" value="Lactamase_B"/>
    <property type="match status" value="1"/>
</dbReference>
<keyword evidence="3" id="KW-0378">Hydrolase</keyword>
<dbReference type="CDD" id="cd16277">
    <property type="entry name" value="metallo-hydrolase-like_MBL-fold"/>
    <property type="match status" value="1"/>
</dbReference>
<dbReference type="OrthoDB" id="5177904at2"/>
<gene>
    <name evidence="6" type="ORF">G3I59_44145</name>
    <name evidence="7" type="ORF">SAMN05421854_106402</name>
</gene>
<dbReference type="EMBL" id="JAAGNC010000212">
    <property type="protein sequence ID" value="NEC62412.1"/>
    <property type="molecule type" value="Genomic_DNA"/>
</dbReference>
<dbReference type="PANTHER" id="PTHR42978">
    <property type="entry name" value="QUORUM-QUENCHING LACTONASE YTNP-RELATED-RELATED"/>
    <property type="match status" value="1"/>
</dbReference>
<evidence type="ECO:0000256" key="3">
    <source>
        <dbReference type="ARBA" id="ARBA00022801"/>
    </source>
</evidence>
<dbReference type="SUPFAM" id="SSF56281">
    <property type="entry name" value="Metallo-hydrolase/oxidoreductase"/>
    <property type="match status" value="1"/>
</dbReference>
<dbReference type="EMBL" id="FOWC01000006">
    <property type="protein sequence ID" value="SFP72631.1"/>
    <property type="molecule type" value="Genomic_DNA"/>
</dbReference>
<evidence type="ECO:0000313" key="8">
    <source>
        <dbReference type="Proteomes" id="UP000199137"/>
    </source>
</evidence>